<gene>
    <name evidence="1" type="ORF">LCGC14_0644020</name>
</gene>
<evidence type="ECO:0000313" key="1">
    <source>
        <dbReference type="EMBL" id="KKN49303.1"/>
    </source>
</evidence>
<name>A0A0F9U6N3_9ZZZZ</name>
<reference evidence="1" key="1">
    <citation type="journal article" date="2015" name="Nature">
        <title>Complex archaea that bridge the gap between prokaryotes and eukaryotes.</title>
        <authorList>
            <person name="Spang A."/>
            <person name="Saw J.H."/>
            <person name="Jorgensen S.L."/>
            <person name="Zaremba-Niedzwiedzka K."/>
            <person name="Martijn J."/>
            <person name="Lind A.E."/>
            <person name="van Eijk R."/>
            <person name="Schleper C."/>
            <person name="Guy L."/>
            <person name="Ettema T.J."/>
        </authorList>
    </citation>
    <scope>NUCLEOTIDE SEQUENCE</scope>
</reference>
<dbReference type="AlphaFoldDB" id="A0A0F9U6N3"/>
<organism evidence="1">
    <name type="scientific">marine sediment metagenome</name>
    <dbReference type="NCBI Taxonomy" id="412755"/>
    <lineage>
        <taxon>unclassified sequences</taxon>
        <taxon>metagenomes</taxon>
        <taxon>ecological metagenomes</taxon>
    </lineage>
</organism>
<sequence>MILILLIAVYCIGVAVEGFLRGIDAAQREEMSRWERGDRERAWLASLLWPLSMWLELGSKFKRWRL</sequence>
<dbReference type="EMBL" id="LAZR01001173">
    <property type="protein sequence ID" value="KKN49303.1"/>
    <property type="molecule type" value="Genomic_DNA"/>
</dbReference>
<comment type="caution">
    <text evidence="1">The sequence shown here is derived from an EMBL/GenBank/DDBJ whole genome shotgun (WGS) entry which is preliminary data.</text>
</comment>
<proteinExistence type="predicted"/>
<accession>A0A0F9U6N3</accession>
<protein>
    <submittedName>
        <fullName evidence="1">Uncharacterized protein</fullName>
    </submittedName>
</protein>